<dbReference type="Proteomes" id="UP000675554">
    <property type="component" value="Unassembled WGS sequence"/>
</dbReference>
<keyword evidence="2" id="KW-1185">Reference proteome</keyword>
<dbReference type="Gene3D" id="3.20.20.60">
    <property type="entry name" value="Phosphoenolpyruvate-binding domains"/>
    <property type="match status" value="1"/>
</dbReference>
<dbReference type="GO" id="GO:0016829">
    <property type="term" value="F:lyase activity"/>
    <property type="evidence" value="ECO:0007669"/>
    <property type="project" value="UniProtKB-KW"/>
</dbReference>
<gene>
    <name evidence="1" type="ORF">KDA82_37355</name>
</gene>
<dbReference type="SUPFAM" id="SSF51621">
    <property type="entry name" value="Phosphoenolpyruvate/pyruvate domain"/>
    <property type="match status" value="1"/>
</dbReference>
<dbReference type="Pfam" id="PF13714">
    <property type="entry name" value="PEP_mutase"/>
    <property type="match status" value="1"/>
</dbReference>
<feature type="non-terminal residue" evidence="1">
    <location>
        <position position="74"/>
    </location>
</feature>
<reference evidence="1" key="1">
    <citation type="submission" date="2021-04" db="EMBL/GenBank/DDBJ databases">
        <title>Sequencing of actinobacteria type strains.</title>
        <authorList>
            <person name="Nguyen G.-S."/>
            <person name="Wentzel A."/>
        </authorList>
    </citation>
    <scope>NUCLEOTIDE SEQUENCE</scope>
    <source>
        <strain evidence="1">DSM 42095</strain>
    </source>
</reference>
<accession>A0A8T4J450</accession>
<evidence type="ECO:0000313" key="2">
    <source>
        <dbReference type="Proteomes" id="UP000675554"/>
    </source>
</evidence>
<name>A0A8T4J450_9ACTN</name>
<comment type="caution">
    <text evidence="1">The sequence shown here is derived from an EMBL/GenBank/DDBJ whole genome shotgun (WGS) entry which is preliminary data.</text>
</comment>
<sequence>EGAPQRAGQVAGHALARLPVPVSVDIEGGFADTPEAVAALAAELWRAGVAGVNIEDGRPDGTLTDPALHAAKVT</sequence>
<dbReference type="InterPro" id="IPR040442">
    <property type="entry name" value="Pyrv_kinase-like_dom_sf"/>
</dbReference>
<keyword evidence="1" id="KW-0456">Lyase</keyword>
<organism evidence="1 2">
    <name type="scientific">Streptomyces daliensis</name>
    <dbReference type="NCBI Taxonomy" id="299421"/>
    <lineage>
        <taxon>Bacteria</taxon>
        <taxon>Bacillati</taxon>
        <taxon>Actinomycetota</taxon>
        <taxon>Actinomycetes</taxon>
        <taxon>Kitasatosporales</taxon>
        <taxon>Streptomycetaceae</taxon>
        <taxon>Streptomyces</taxon>
    </lineage>
</organism>
<proteinExistence type="predicted"/>
<protein>
    <submittedName>
        <fullName evidence="1">Isocitrate lyase/phosphoenolpyruvate mutase family protein</fullName>
    </submittedName>
</protein>
<evidence type="ECO:0000313" key="1">
    <source>
        <dbReference type="EMBL" id="MBR7678538.1"/>
    </source>
</evidence>
<dbReference type="EMBL" id="JAGSMN010001545">
    <property type="protein sequence ID" value="MBR7678538.1"/>
    <property type="molecule type" value="Genomic_DNA"/>
</dbReference>
<dbReference type="AlphaFoldDB" id="A0A8T4J450"/>
<dbReference type="InterPro" id="IPR015813">
    <property type="entry name" value="Pyrv/PenolPyrv_kinase-like_dom"/>
</dbReference>
<feature type="non-terminal residue" evidence="1">
    <location>
        <position position="1"/>
    </location>
</feature>